<evidence type="ECO:0000313" key="10">
    <source>
        <dbReference type="Proteomes" id="UP001156691"/>
    </source>
</evidence>
<dbReference type="Pfam" id="PF00034">
    <property type="entry name" value="Cytochrom_C"/>
    <property type="match status" value="1"/>
</dbReference>
<protein>
    <submittedName>
        <fullName evidence="9">Cytochrome c-550</fullName>
    </submittedName>
</protein>
<accession>A0ABQ5WA03</accession>
<dbReference type="PRINTS" id="PR00604">
    <property type="entry name" value="CYTCHRMECIAB"/>
</dbReference>
<evidence type="ECO:0000256" key="6">
    <source>
        <dbReference type="PROSITE-ProRule" id="PRU00433"/>
    </source>
</evidence>
<dbReference type="Gene3D" id="1.10.760.10">
    <property type="entry name" value="Cytochrome c-like domain"/>
    <property type="match status" value="1"/>
</dbReference>
<reference evidence="10" key="1">
    <citation type="journal article" date="2019" name="Int. J. Syst. Evol. Microbiol.">
        <title>The Global Catalogue of Microorganisms (GCM) 10K type strain sequencing project: providing services to taxonomists for standard genome sequencing and annotation.</title>
        <authorList>
            <consortium name="The Broad Institute Genomics Platform"/>
            <consortium name="The Broad Institute Genome Sequencing Center for Infectious Disease"/>
            <person name="Wu L."/>
            <person name="Ma J."/>
        </authorList>
    </citation>
    <scope>NUCLEOTIDE SEQUENCE [LARGE SCALE GENOMIC DNA]</scope>
    <source>
        <strain evidence="10">NBRC 112416</strain>
    </source>
</reference>
<evidence type="ECO:0000256" key="5">
    <source>
        <dbReference type="ARBA" id="ARBA00023004"/>
    </source>
</evidence>
<evidence type="ECO:0000313" key="9">
    <source>
        <dbReference type="EMBL" id="GLQ56380.1"/>
    </source>
</evidence>
<proteinExistence type="predicted"/>
<evidence type="ECO:0000256" key="3">
    <source>
        <dbReference type="ARBA" id="ARBA00022723"/>
    </source>
</evidence>
<keyword evidence="3 6" id="KW-0479">Metal-binding</keyword>
<keyword evidence="4" id="KW-0249">Electron transport</keyword>
<evidence type="ECO:0000256" key="7">
    <source>
        <dbReference type="SAM" id="SignalP"/>
    </source>
</evidence>
<evidence type="ECO:0000256" key="2">
    <source>
        <dbReference type="ARBA" id="ARBA00022617"/>
    </source>
</evidence>
<dbReference type="EMBL" id="BSNS01000020">
    <property type="protein sequence ID" value="GLQ56380.1"/>
    <property type="molecule type" value="Genomic_DNA"/>
</dbReference>
<feature type="chain" id="PRO_5045518194" evidence="7">
    <location>
        <begin position="27"/>
        <end position="141"/>
    </location>
</feature>
<gene>
    <name evidence="9" type="primary">cycA</name>
    <name evidence="9" type="ORF">GCM10010862_36390</name>
</gene>
<dbReference type="InterPro" id="IPR002327">
    <property type="entry name" value="Cyt_c_1A/1B"/>
</dbReference>
<dbReference type="InterPro" id="IPR036909">
    <property type="entry name" value="Cyt_c-like_dom_sf"/>
</dbReference>
<dbReference type="SUPFAM" id="SSF46626">
    <property type="entry name" value="Cytochrome c"/>
    <property type="match status" value="1"/>
</dbReference>
<dbReference type="InterPro" id="IPR009056">
    <property type="entry name" value="Cyt_c-like_dom"/>
</dbReference>
<evidence type="ECO:0000256" key="4">
    <source>
        <dbReference type="ARBA" id="ARBA00022982"/>
    </source>
</evidence>
<name>A0ABQ5WA03_9HYPH</name>
<dbReference type="Proteomes" id="UP001156691">
    <property type="component" value="Unassembled WGS sequence"/>
</dbReference>
<keyword evidence="1" id="KW-0813">Transport</keyword>
<keyword evidence="2 6" id="KW-0349">Heme</keyword>
<keyword evidence="7" id="KW-0732">Signal</keyword>
<evidence type="ECO:0000259" key="8">
    <source>
        <dbReference type="PROSITE" id="PS51007"/>
    </source>
</evidence>
<keyword evidence="5 6" id="KW-0408">Iron</keyword>
<sequence length="141" mass="15025">MQAASRFRIGAVGLMLTMLAPFSSHAQELTGDPANGETVFRKCMSCHRVGPDARNMVGPALNGVVGRQAGSVADFNYSDAMKNSGITWDAASLDEFLAAPREVVQGTKMVFPGLPDAQDRTDVIAYLAQFDEEGNMTAPAQ</sequence>
<dbReference type="PANTHER" id="PTHR11961">
    <property type="entry name" value="CYTOCHROME C"/>
    <property type="match status" value="1"/>
</dbReference>
<keyword evidence="10" id="KW-1185">Reference proteome</keyword>
<comment type="caution">
    <text evidence="9">The sequence shown here is derived from an EMBL/GenBank/DDBJ whole genome shotgun (WGS) entry which is preliminary data.</text>
</comment>
<feature type="domain" description="Cytochrome c" evidence="8">
    <location>
        <begin position="31"/>
        <end position="131"/>
    </location>
</feature>
<evidence type="ECO:0000256" key="1">
    <source>
        <dbReference type="ARBA" id="ARBA00022448"/>
    </source>
</evidence>
<organism evidence="9 10">
    <name type="scientific">Devosia nitrariae</name>
    <dbReference type="NCBI Taxonomy" id="2071872"/>
    <lineage>
        <taxon>Bacteria</taxon>
        <taxon>Pseudomonadati</taxon>
        <taxon>Pseudomonadota</taxon>
        <taxon>Alphaproteobacteria</taxon>
        <taxon>Hyphomicrobiales</taxon>
        <taxon>Devosiaceae</taxon>
        <taxon>Devosia</taxon>
    </lineage>
</organism>
<feature type="signal peptide" evidence="7">
    <location>
        <begin position="1"/>
        <end position="26"/>
    </location>
</feature>
<dbReference type="PROSITE" id="PS51007">
    <property type="entry name" value="CYTC"/>
    <property type="match status" value="1"/>
</dbReference>